<dbReference type="SMR" id="Q4H3R5"/>
<dbReference type="EMBL" id="AB210357">
    <property type="protein sequence ID" value="BAE06362.1"/>
    <property type="molecule type" value="mRNA"/>
</dbReference>
<dbReference type="PANTHER" id="PTHR45879">
    <property type="entry name" value="CYCLIC AMP RESPONSE ELEMENT-BINDING PROTEIN B"/>
    <property type="match status" value="1"/>
</dbReference>
<evidence type="ECO:0000313" key="10">
    <source>
        <dbReference type="EMBL" id="BAE06362.1"/>
    </source>
</evidence>
<evidence type="ECO:0000259" key="8">
    <source>
        <dbReference type="PROSITE" id="PS50217"/>
    </source>
</evidence>
<dbReference type="GO" id="GO:0005634">
    <property type="term" value="C:nucleus"/>
    <property type="evidence" value="ECO:0007669"/>
    <property type="project" value="UniProtKB-SubCell"/>
</dbReference>
<reference evidence="10" key="2">
    <citation type="journal article" date="2003" name="Dev. Genes Evol.">
        <title>Genomewide surveys of developmentally relevant genes in Ciona intestinalis.</title>
        <authorList>
            <person name="Satou Y."/>
            <person name="Satoh N."/>
        </authorList>
    </citation>
    <scope>NUCLEOTIDE SEQUENCE</scope>
</reference>
<evidence type="ECO:0000313" key="11">
    <source>
        <dbReference type="Ensembl" id="ENSCINP00000009834.3"/>
    </source>
</evidence>
<evidence type="ECO:0000313" key="12">
    <source>
        <dbReference type="Proteomes" id="UP000008144"/>
    </source>
</evidence>
<evidence type="ECO:0000256" key="1">
    <source>
        <dbReference type="ARBA" id="ARBA00004123"/>
    </source>
</evidence>
<reference evidence="10" key="3">
    <citation type="journal article" date="2004" name="Development">
        <title>Gene expression profiles of transcription factors and signaling molecules in the ascidian embryo: towards a comprehensive understanding of gene networks.</title>
        <authorList>
            <person name="Imai K.S."/>
            <person name="Hino K."/>
            <person name="Yagi K."/>
            <person name="Satoh N."/>
            <person name="Satou Y."/>
        </authorList>
    </citation>
    <scope>NUCLEOTIDE SEQUENCE</scope>
</reference>
<dbReference type="GO" id="GO:0005667">
    <property type="term" value="C:transcription regulator complex"/>
    <property type="evidence" value="ECO:0000318"/>
    <property type="project" value="GO_Central"/>
</dbReference>
<dbReference type="GO" id="GO:0000978">
    <property type="term" value="F:RNA polymerase II cis-regulatory region sequence-specific DNA binding"/>
    <property type="evidence" value="ECO:0000318"/>
    <property type="project" value="GO_Central"/>
</dbReference>
<feature type="compositionally biased region" description="Polar residues" evidence="7">
    <location>
        <begin position="48"/>
        <end position="63"/>
    </location>
</feature>
<dbReference type="GeneID" id="100101830"/>
<evidence type="ECO:0000256" key="7">
    <source>
        <dbReference type="SAM" id="MobiDB-lite"/>
    </source>
</evidence>
<reference evidence="11" key="6">
    <citation type="submission" date="2025-05" db="UniProtKB">
        <authorList>
            <consortium name="Ensembl"/>
        </authorList>
    </citation>
    <scope>IDENTIFICATION</scope>
</reference>
<dbReference type="EMBL" id="AB210355">
    <property type="protein sequence ID" value="BAE06360.1"/>
    <property type="molecule type" value="mRNA"/>
</dbReference>
<keyword evidence="5" id="KW-0539">Nucleus</keyword>
<dbReference type="Pfam" id="PF00170">
    <property type="entry name" value="bZIP_1"/>
    <property type="match status" value="1"/>
</dbReference>
<evidence type="ECO:0000256" key="2">
    <source>
        <dbReference type="ARBA" id="ARBA00023015"/>
    </source>
</evidence>
<evidence type="ECO:0000256" key="6">
    <source>
        <dbReference type="SAM" id="Coils"/>
    </source>
</evidence>
<organism evidence="10">
    <name type="scientific">Ciona intestinalis</name>
    <name type="common">Transparent sea squirt</name>
    <name type="synonym">Ascidia intestinalis</name>
    <dbReference type="NCBI Taxonomy" id="7719"/>
    <lineage>
        <taxon>Eukaryota</taxon>
        <taxon>Metazoa</taxon>
        <taxon>Chordata</taxon>
        <taxon>Tunicata</taxon>
        <taxon>Ascidiacea</taxon>
        <taxon>Phlebobranchia</taxon>
        <taxon>Cionidae</taxon>
        <taxon>Ciona</taxon>
    </lineage>
</organism>
<dbReference type="GO" id="GO:0141156">
    <property type="term" value="P:cAMP/PKA signal transduction"/>
    <property type="evidence" value="ECO:0000318"/>
    <property type="project" value="GO_Central"/>
</dbReference>
<feature type="region of interest" description="Disordered" evidence="7">
    <location>
        <begin position="83"/>
        <end position="118"/>
    </location>
</feature>
<evidence type="ECO:0000256" key="4">
    <source>
        <dbReference type="ARBA" id="ARBA00023163"/>
    </source>
</evidence>
<evidence type="ECO:0000256" key="3">
    <source>
        <dbReference type="ARBA" id="ARBA00023125"/>
    </source>
</evidence>
<dbReference type="PROSITE" id="PS50953">
    <property type="entry name" value="KID"/>
    <property type="match status" value="1"/>
</dbReference>
<dbReference type="Gene3D" id="1.20.5.170">
    <property type="match status" value="1"/>
</dbReference>
<keyword evidence="6" id="KW-0175">Coiled coil</keyword>
<keyword evidence="4" id="KW-0804">Transcription</keyword>
<dbReference type="InterPro" id="IPR046347">
    <property type="entry name" value="bZIP_sf"/>
</dbReference>
<feature type="compositionally biased region" description="Low complexity" evidence="7">
    <location>
        <begin position="102"/>
        <end position="115"/>
    </location>
</feature>
<gene>
    <name evidence="10" type="primary">Ci-CREB/ATF-c</name>
    <name evidence="11" type="synonym">creb/atf-c</name>
</gene>
<dbReference type="SMART" id="SM00338">
    <property type="entry name" value="BRLZ"/>
    <property type="match status" value="1"/>
</dbReference>
<dbReference type="SUPFAM" id="SSF57959">
    <property type="entry name" value="Leucine zipper domain"/>
    <property type="match status" value="1"/>
</dbReference>
<dbReference type="CDD" id="cd14690">
    <property type="entry name" value="bZIP_CREB1"/>
    <property type="match status" value="1"/>
</dbReference>
<dbReference type="GO" id="GO:0006357">
    <property type="term" value="P:regulation of transcription by RNA polymerase II"/>
    <property type="evidence" value="ECO:0000318"/>
    <property type="project" value="GO_Central"/>
</dbReference>
<accession>Q4H3R5</accession>
<keyword evidence="2" id="KW-0805">Transcription regulation</keyword>
<dbReference type="Ensembl" id="ENSCINT00000009834.3">
    <property type="protein sequence ID" value="ENSCINP00000009834.3"/>
    <property type="gene ID" value="ENSCING00000004753.3"/>
</dbReference>
<dbReference type="Proteomes" id="UP000008144">
    <property type="component" value="Chromosome 1"/>
</dbReference>
<dbReference type="PANTHER" id="PTHR45879:SF3">
    <property type="entry name" value="CYCLIC AMP RESPONSE ELEMENT-BINDING PROTEIN B"/>
    <property type="match status" value="1"/>
</dbReference>
<dbReference type="AlphaFoldDB" id="Q4H3R5"/>
<dbReference type="RefSeq" id="XP_009862332.1">
    <property type="nucleotide sequence ID" value="XM_009864030.2"/>
</dbReference>
<dbReference type="EMBL" id="EAAA01000330">
    <property type="status" value="NOT_ANNOTATED_CDS"/>
    <property type="molecule type" value="Genomic_DNA"/>
</dbReference>
<keyword evidence="12" id="KW-1185">Reference proteome</keyword>
<proteinExistence type="evidence at transcript level"/>
<dbReference type="InterPro" id="IPR001630">
    <property type="entry name" value="Leuzip_CREB"/>
</dbReference>
<dbReference type="CTD" id="100101830"/>
<feature type="region of interest" description="Disordered" evidence="7">
    <location>
        <begin position="48"/>
        <end position="67"/>
    </location>
</feature>
<sequence length="298" mass="32386">METIVADSNVDDRSTATAQIQIQVSGSGETQMVTLPVSMAHAINSAQGQQTVISSQQSGQPVAQDTAKRRELLSRRPSYRKILNELSGQPDANQRVKDEPGGSKSSESSESDSGGQMVTPLQAPTIAYQTGSGTVTVHQSPQTIQIPASALNHDQHVTSVAGLQTFSMANALAQGQAALVQDSNTSGNTLWMPGNHVVVQGGDSQMYQIRTSTSSNAIPNVVLSGNSMQSPQQMAEEASRKRELRLMKNREAAKECRRRKKEYVKCLETRVAVLENQNKQLIDELKTLKELYVHKQND</sequence>
<keyword evidence="3" id="KW-0238">DNA-binding</keyword>
<dbReference type="PRINTS" id="PR00041">
    <property type="entry name" value="LEUZIPPRCREB"/>
</dbReference>
<feature type="coiled-coil region" evidence="6">
    <location>
        <begin position="264"/>
        <end position="298"/>
    </location>
</feature>
<evidence type="ECO:0000256" key="5">
    <source>
        <dbReference type="ARBA" id="ARBA00023242"/>
    </source>
</evidence>
<dbReference type="OrthoDB" id="5970722at2759"/>
<protein>
    <submittedName>
        <fullName evidence="11">Transcription factor Ci-CREB/ATF-c</fullName>
    </submittedName>
    <submittedName>
        <fullName evidence="10">Transcription factor protein</fullName>
    </submittedName>
</protein>
<evidence type="ECO:0000259" key="9">
    <source>
        <dbReference type="PROSITE" id="PS50953"/>
    </source>
</evidence>
<dbReference type="PROSITE" id="PS50217">
    <property type="entry name" value="BZIP"/>
    <property type="match status" value="1"/>
</dbReference>
<name>Q4H3R5_CIOIN</name>
<comment type="subcellular location">
    <subcellularLocation>
        <location evidence="1">Nucleus</location>
    </subcellularLocation>
</comment>
<dbReference type="FunFam" id="1.20.5.170:FF:000003">
    <property type="entry name" value="cAMP-responsive element modulator isoform X2"/>
    <property type="match status" value="1"/>
</dbReference>
<accession>A0A1W3JQ27</accession>
<reference evidence="11" key="5">
    <citation type="journal article" date="2008" name="Genome Biol.">
        <title>Improved genome assembly and evidence-based global gene model set for the chordate Ciona intestinalis: new insight into intron and operon populations.</title>
        <authorList>
            <person name="Satou Y."/>
            <person name="Mineta K."/>
            <person name="Ogasawara M."/>
            <person name="Sasakura Y."/>
            <person name="Shoguchi E."/>
            <person name="Ueno K."/>
            <person name="Yamada L."/>
            <person name="Matsumoto J."/>
            <person name="Wasserscheid J."/>
            <person name="Dewar K."/>
            <person name="Wiley G.B."/>
            <person name="Macmil S.L."/>
            <person name="Roe B.A."/>
            <person name="Zeller R.W."/>
            <person name="Hastings K.E."/>
            <person name="Lemaire P."/>
            <person name="Lindquist E."/>
            <person name="Endo T."/>
            <person name="Hotta K."/>
            <person name="Inaba K."/>
        </authorList>
    </citation>
    <scope>NUCLEOTIDE SEQUENCE [LARGE SCALE GENOMIC DNA]</scope>
    <source>
        <strain evidence="11">wild type</strain>
    </source>
</reference>
<reference evidence="10" key="4">
    <citation type="submission" date="2005-04" db="EMBL/GenBank/DDBJ databases">
        <title>Expressed genes in Ciona intestinalis.</title>
        <authorList>
            <person name="Satou Y."/>
        </authorList>
    </citation>
    <scope>NUCLEOTIDE SEQUENCE</scope>
</reference>
<dbReference type="STRING" id="7719.ENSCINP00000009834"/>
<dbReference type="RefSeq" id="NP_001093603.1">
    <property type="nucleotide sequence ID" value="NM_001100133.1"/>
</dbReference>
<dbReference type="InterPro" id="IPR003102">
    <property type="entry name" value="CREB1-like_pKID"/>
</dbReference>
<feature type="domain" description="KID" evidence="9">
    <location>
        <begin position="46"/>
        <end position="105"/>
    </location>
</feature>
<dbReference type="KEGG" id="cin:100101830"/>
<feature type="domain" description="BZIP" evidence="8">
    <location>
        <begin position="239"/>
        <end position="290"/>
    </location>
</feature>
<dbReference type="PROSITE" id="PS00036">
    <property type="entry name" value="BZIP_BASIC"/>
    <property type="match status" value="1"/>
</dbReference>
<dbReference type="GeneTree" id="ENSGT00940000155408"/>
<dbReference type="Pfam" id="PF02173">
    <property type="entry name" value="pKID"/>
    <property type="match status" value="1"/>
</dbReference>
<reference evidence="12" key="1">
    <citation type="journal article" date="2002" name="Science">
        <title>The draft genome of Ciona intestinalis: insights into chordate and vertebrate origins.</title>
        <authorList>
            <person name="Dehal P."/>
            <person name="Satou Y."/>
            <person name="Campbell R.K."/>
            <person name="Chapman J."/>
            <person name="Degnan B."/>
            <person name="De Tomaso A."/>
            <person name="Davidson B."/>
            <person name="Di Gregorio A."/>
            <person name="Gelpke M."/>
            <person name="Goodstein D.M."/>
            <person name="Harafuji N."/>
            <person name="Hastings K.E."/>
            <person name="Ho I."/>
            <person name="Hotta K."/>
            <person name="Huang W."/>
            <person name="Kawashima T."/>
            <person name="Lemaire P."/>
            <person name="Martinez D."/>
            <person name="Meinertzhagen I.A."/>
            <person name="Necula S."/>
            <person name="Nonaka M."/>
            <person name="Putnam N."/>
            <person name="Rash S."/>
            <person name="Saiga H."/>
            <person name="Satake M."/>
            <person name="Terry A."/>
            <person name="Yamada L."/>
            <person name="Wang H.G."/>
            <person name="Awazu S."/>
            <person name="Azumi K."/>
            <person name="Boore J."/>
            <person name="Branno M."/>
            <person name="Chin-Bow S."/>
            <person name="DeSantis R."/>
            <person name="Doyle S."/>
            <person name="Francino P."/>
            <person name="Keys D.N."/>
            <person name="Haga S."/>
            <person name="Hayashi H."/>
            <person name="Hino K."/>
            <person name="Imai K.S."/>
            <person name="Inaba K."/>
            <person name="Kano S."/>
            <person name="Kobayashi K."/>
            <person name="Kobayashi M."/>
            <person name="Lee B.I."/>
            <person name="Makabe K.W."/>
            <person name="Manohar C."/>
            <person name="Matassi G."/>
            <person name="Medina M."/>
            <person name="Mochizuki Y."/>
            <person name="Mount S."/>
            <person name="Morishita T."/>
            <person name="Miura S."/>
            <person name="Nakayama A."/>
            <person name="Nishizaka S."/>
            <person name="Nomoto H."/>
            <person name="Ohta F."/>
            <person name="Oishi K."/>
            <person name="Rigoutsos I."/>
            <person name="Sano M."/>
            <person name="Sasaki A."/>
            <person name="Sasakura Y."/>
            <person name="Shoguchi E."/>
            <person name="Shin-i T."/>
            <person name="Spagnuolo A."/>
            <person name="Stainier D."/>
            <person name="Suzuki M.M."/>
            <person name="Tassy O."/>
            <person name="Takatori N."/>
            <person name="Tokuoka M."/>
            <person name="Yagi K."/>
            <person name="Yoshizaki F."/>
            <person name="Wada S."/>
            <person name="Zhang C."/>
            <person name="Hyatt P.D."/>
            <person name="Larimer F."/>
            <person name="Detter C."/>
            <person name="Doggett N."/>
            <person name="Glavina T."/>
            <person name="Hawkins T."/>
            <person name="Richardson P."/>
            <person name="Lucas S."/>
            <person name="Kohara Y."/>
            <person name="Levine M."/>
            <person name="Satoh N."/>
            <person name="Rokhsar D.S."/>
        </authorList>
    </citation>
    <scope>NUCLEOTIDE SEQUENCE [LARGE SCALE GENOMIC DNA]</scope>
</reference>
<dbReference type="GO" id="GO:0000981">
    <property type="term" value="F:DNA-binding transcription factor activity, RNA polymerase II-specific"/>
    <property type="evidence" value="ECO:0000318"/>
    <property type="project" value="GO_Central"/>
</dbReference>
<dbReference type="InterPro" id="IPR004827">
    <property type="entry name" value="bZIP"/>
</dbReference>